<dbReference type="AlphaFoldDB" id="A0A9W5IRU5"/>
<accession>A0A9W5IRU5</accession>
<dbReference type="HAMAP" id="MF_02231">
    <property type="entry name" value="UbiT"/>
    <property type="match status" value="1"/>
</dbReference>
<reference evidence="3 4" key="1">
    <citation type="submission" date="2010-01" db="EMBL/GenBank/DDBJ databases">
        <authorList>
            <person name="Weinstock G."/>
            <person name="Sodergren E."/>
            <person name="Clifton S."/>
            <person name="Fulton L."/>
            <person name="Fulton B."/>
            <person name="Courtney L."/>
            <person name="Fronick C."/>
            <person name="Harrison M."/>
            <person name="Strong C."/>
            <person name="Farmer C."/>
            <person name="Delahaunty K."/>
            <person name="Markovic C."/>
            <person name="Hall O."/>
            <person name="Minx P."/>
            <person name="Tomlinson C."/>
            <person name="Mitreva M."/>
            <person name="Nelson J."/>
            <person name="Hou S."/>
            <person name="Wollam A."/>
            <person name="Pepin K.H."/>
            <person name="Johnson M."/>
            <person name="Bhonagiri V."/>
            <person name="Nash W.E."/>
            <person name="Warren W."/>
            <person name="Chinwalla A."/>
            <person name="Mardis E.R."/>
            <person name="Wilson R.K."/>
        </authorList>
    </citation>
    <scope>NUCLEOTIDE SEQUENCE [LARGE SCALE GENOMIC DNA]</scope>
    <source>
        <strain evidence="3 4">NJ9703</strain>
    </source>
</reference>
<dbReference type="InterPro" id="IPR016830">
    <property type="entry name" value="UbiT"/>
</dbReference>
<comment type="similarity">
    <text evidence="1">Belongs to the UbiT family.</text>
</comment>
<dbReference type="InterPro" id="IPR003033">
    <property type="entry name" value="SCP2_sterol-bd_dom"/>
</dbReference>
<sequence>MALPEIILPKWMTKIGTKLPGKPPRFVLVSVLNTMLRKGLLPADMELFAGRKFEIEVLDAGIKVRFSANTEKFLDDNFSGVPDLRLAANGIDFMRMMMREEDPDTLFFNRKLQIEGDTELGLITKNLLDSVEWPFSEWFLKRSTSTLD</sequence>
<protein>
    <recommendedName>
        <fullName evidence="1">Ubiquinone biosynthesis accessory factor UbiT</fullName>
    </recommendedName>
</protein>
<dbReference type="Proteomes" id="UP000004621">
    <property type="component" value="Unassembled WGS sequence"/>
</dbReference>
<dbReference type="SUPFAM" id="SSF55718">
    <property type="entry name" value="SCP-like"/>
    <property type="match status" value="1"/>
</dbReference>
<evidence type="ECO:0000259" key="2">
    <source>
        <dbReference type="Pfam" id="PF02036"/>
    </source>
</evidence>
<comment type="caution">
    <text evidence="3">The sequence shown here is derived from an EMBL/GenBank/DDBJ whole genome shotgun (WGS) entry which is preliminary data.</text>
</comment>
<dbReference type="EMBL" id="ACEO02000003">
    <property type="protein sequence ID" value="EFC52559.1"/>
    <property type="molecule type" value="Genomic_DNA"/>
</dbReference>
<dbReference type="Gene3D" id="3.30.1050.10">
    <property type="entry name" value="SCP2 sterol-binding domain"/>
    <property type="match status" value="1"/>
</dbReference>
<dbReference type="InterPro" id="IPR036527">
    <property type="entry name" value="SCP2_sterol-bd_dom_sf"/>
</dbReference>
<dbReference type="RefSeq" id="WP_004519590.1">
    <property type="nucleotide sequence ID" value="NZ_ACEO02000003.1"/>
</dbReference>
<comment type="pathway">
    <text evidence="1">Cofactor biosynthesis; ubiquinone biosynthesis.</text>
</comment>
<dbReference type="GO" id="GO:0006744">
    <property type="term" value="P:ubiquinone biosynthetic process"/>
    <property type="evidence" value="ECO:0007669"/>
    <property type="project" value="UniProtKB-UniRule"/>
</dbReference>
<evidence type="ECO:0000256" key="1">
    <source>
        <dbReference type="HAMAP-Rule" id="MF_02231"/>
    </source>
</evidence>
<name>A0A9W5IRU5_NEISU</name>
<evidence type="ECO:0000313" key="4">
    <source>
        <dbReference type="Proteomes" id="UP000004621"/>
    </source>
</evidence>
<comment type="function">
    <text evidence="1">Required for O(2)-independent ubiquinone (coenzyme Q) biosynthesis. Likely functions as an accessory factor.</text>
</comment>
<organism evidence="3 4">
    <name type="scientific">Neisseria subflava NJ9703</name>
    <dbReference type="NCBI Taxonomy" id="546268"/>
    <lineage>
        <taxon>Bacteria</taxon>
        <taxon>Pseudomonadati</taxon>
        <taxon>Pseudomonadota</taxon>
        <taxon>Betaproteobacteria</taxon>
        <taxon>Neisseriales</taxon>
        <taxon>Neisseriaceae</taxon>
        <taxon>Neisseria</taxon>
    </lineage>
</organism>
<dbReference type="Pfam" id="PF02036">
    <property type="entry name" value="SCP2"/>
    <property type="match status" value="1"/>
</dbReference>
<proteinExistence type="inferred from homology"/>
<gene>
    <name evidence="1" type="primary">ubiT</name>
    <name evidence="3" type="ORF">NEISUBOT_03913</name>
</gene>
<feature type="domain" description="SCP2" evidence="2">
    <location>
        <begin position="41"/>
        <end position="129"/>
    </location>
</feature>
<evidence type="ECO:0000313" key="3">
    <source>
        <dbReference type="EMBL" id="EFC52559.1"/>
    </source>
</evidence>
<keyword evidence="1" id="KW-0831">Ubiquinone biosynthesis</keyword>